<dbReference type="Gene3D" id="3.30.360.10">
    <property type="entry name" value="Dihydrodipicolinate Reductase, domain 2"/>
    <property type="match status" value="1"/>
</dbReference>
<dbReference type="EMBL" id="MELK01000053">
    <property type="protein sequence ID" value="OFW55459.1"/>
    <property type="molecule type" value="Genomic_DNA"/>
</dbReference>
<name>A0A1F2WF40_9ACTN</name>
<reference evidence="2 3" key="1">
    <citation type="journal article" date="2016" name="Nat. Commun.">
        <title>Thousands of microbial genomes shed light on interconnected biogeochemical processes in an aquifer system.</title>
        <authorList>
            <person name="Anantharaman K."/>
            <person name="Brown C.T."/>
            <person name="Hug L.A."/>
            <person name="Sharon I."/>
            <person name="Castelle C.J."/>
            <person name="Probst A.J."/>
            <person name="Thomas B.C."/>
            <person name="Singh A."/>
            <person name="Wilkins M.J."/>
            <person name="Karaoz U."/>
            <person name="Brodie E.L."/>
            <person name="Williams K.H."/>
            <person name="Hubbard S.S."/>
            <person name="Banfield J.F."/>
        </authorList>
    </citation>
    <scope>NUCLEOTIDE SEQUENCE [LARGE SCALE GENOMIC DNA]</scope>
</reference>
<dbReference type="STRING" id="1797197.A2Y75_09005"/>
<organism evidence="2 3">
    <name type="scientific">Candidatus Solincola sediminis</name>
    <dbReference type="NCBI Taxonomy" id="1797199"/>
    <lineage>
        <taxon>Bacteria</taxon>
        <taxon>Bacillati</taxon>
        <taxon>Actinomycetota</taxon>
        <taxon>Candidatus Geothermincolia</taxon>
        <taxon>Candidatus Geothermincolales</taxon>
        <taxon>Candidatus Geothermincolaceae</taxon>
        <taxon>Candidatus Solincola</taxon>
    </lineage>
</organism>
<dbReference type="InterPro" id="IPR036291">
    <property type="entry name" value="NAD(P)-bd_dom_sf"/>
</dbReference>
<evidence type="ECO:0000313" key="3">
    <source>
        <dbReference type="Proteomes" id="UP000177876"/>
    </source>
</evidence>
<feature type="domain" description="Saccharopine dehydrogenase NADP binding" evidence="1">
    <location>
        <begin position="3"/>
        <end position="127"/>
    </location>
</feature>
<dbReference type="InterPro" id="IPR005097">
    <property type="entry name" value="Sacchrp_dh_NADP-bd"/>
</dbReference>
<dbReference type="SUPFAM" id="SSF51735">
    <property type="entry name" value="NAD(P)-binding Rossmann-fold domains"/>
    <property type="match status" value="1"/>
</dbReference>
<proteinExistence type="predicted"/>
<dbReference type="PANTHER" id="PTHR43796">
    <property type="entry name" value="CARBOXYNORSPERMIDINE SYNTHASE"/>
    <property type="match status" value="1"/>
</dbReference>
<dbReference type="PANTHER" id="PTHR43796:SF2">
    <property type="entry name" value="CARBOXYNORSPERMIDINE SYNTHASE"/>
    <property type="match status" value="1"/>
</dbReference>
<dbReference type="Proteomes" id="UP000177876">
    <property type="component" value="Unassembled WGS sequence"/>
</dbReference>
<gene>
    <name evidence="2" type="ORF">A2Y75_09005</name>
</gene>
<comment type="caution">
    <text evidence="2">The sequence shown here is derived from an EMBL/GenBank/DDBJ whole genome shotgun (WGS) entry which is preliminary data.</text>
</comment>
<dbReference type="Gene3D" id="3.40.50.720">
    <property type="entry name" value="NAD(P)-binding Rossmann-like Domain"/>
    <property type="match status" value="1"/>
</dbReference>
<evidence type="ECO:0000259" key="1">
    <source>
        <dbReference type="Pfam" id="PF03435"/>
    </source>
</evidence>
<dbReference type="Pfam" id="PF03435">
    <property type="entry name" value="Sacchrp_dh_NADP"/>
    <property type="match status" value="1"/>
</dbReference>
<evidence type="ECO:0000313" key="2">
    <source>
        <dbReference type="EMBL" id="OFW55459.1"/>
    </source>
</evidence>
<dbReference type="AlphaFoldDB" id="A0A1F2WF40"/>
<sequence>MKVLVLGAAGRSGRALMPGLLALSGLDRVFLADYNAEGLGQMAGDPAISIIGPRFLDAENENSLRQRISEVDVVLGCLGPFHRHERRVIEAVIDTGRDYISLCDDPEATAYALSLNQQAEARGVTVLCGCGISPGISNLLACRVASRFKSLESLDLAWYLEPGSRLGAGALDHVIKSMSGSAPYYHHGPAKARPGSWEEYVEFPPPVGRQAVSFLGHPEPVTLPGVLTEAPEIRFKGGVGGRSTSLGLQTLAWMGGDEQSALLSMMLRTAAGRFARNESAACLSAIRVTAIGRENGREEKKILGLSGDYYHISALMMLTAIEQWRSGRLPAGVHTPEQVLDERGVFSRLRAYGLRFLAAESNTTVSSRLI</sequence>
<protein>
    <recommendedName>
        <fullName evidence="1">Saccharopine dehydrogenase NADP binding domain-containing protein</fullName>
    </recommendedName>
</protein>
<accession>A0A1F2WF40</accession>